<evidence type="ECO:0000256" key="4">
    <source>
        <dbReference type="ARBA" id="ARBA00022989"/>
    </source>
</evidence>
<dbReference type="InterPro" id="IPR011701">
    <property type="entry name" value="MFS"/>
</dbReference>
<keyword evidence="5" id="KW-0472">Membrane</keyword>
<feature type="region of interest" description="Disordered" evidence="6">
    <location>
        <begin position="1"/>
        <end position="22"/>
    </location>
</feature>
<evidence type="ECO:0000256" key="5">
    <source>
        <dbReference type="ARBA" id="ARBA00023136"/>
    </source>
</evidence>
<evidence type="ECO:0000256" key="1">
    <source>
        <dbReference type="ARBA" id="ARBA00004141"/>
    </source>
</evidence>
<dbReference type="Proteomes" id="UP000566819">
    <property type="component" value="Unassembled WGS sequence"/>
</dbReference>
<dbReference type="InterPro" id="IPR036259">
    <property type="entry name" value="MFS_trans_sf"/>
</dbReference>
<gene>
    <name evidence="7" type="ORF">G7Y89_g10465</name>
</gene>
<evidence type="ECO:0008006" key="9">
    <source>
        <dbReference type="Google" id="ProtNLM"/>
    </source>
</evidence>
<evidence type="ECO:0000256" key="2">
    <source>
        <dbReference type="ARBA" id="ARBA00022448"/>
    </source>
</evidence>
<evidence type="ECO:0000256" key="3">
    <source>
        <dbReference type="ARBA" id="ARBA00022692"/>
    </source>
</evidence>
<evidence type="ECO:0000313" key="8">
    <source>
        <dbReference type="Proteomes" id="UP000566819"/>
    </source>
</evidence>
<dbReference type="GO" id="GO:0016020">
    <property type="term" value="C:membrane"/>
    <property type="evidence" value="ECO:0007669"/>
    <property type="project" value="UniProtKB-SubCell"/>
</dbReference>
<keyword evidence="8" id="KW-1185">Reference proteome</keyword>
<reference evidence="7 8" key="1">
    <citation type="submission" date="2020-03" db="EMBL/GenBank/DDBJ databases">
        <title>Draft Genome Sequence of Cudoniella acicularis.</title>
        <authorList>
            <person name="Buettner E."/>
            <person name="Kellner H."/>
        </authorList>
    </citation>
    <scope>NUCLEOTIDE SEQUENCE [LARGE SCALE GENOMIC DNA]</scope>
    <source>
        <strain evidence="7 8">DSM 108380</strain>
    </source>
</reference>
<dbReference type="Gene3D" id="1.20.1250.20">
    <property type="entry name" value="MFS general substrate transporter like domains"/>
    <property type="match status" value="1"/>
</dbReference>
<dbReference type="EMBL" id="JAAMPI010000927">
    <property type="protein sequence ID" value="KAF4627685.1"/>
    <property type="molecule type" value="Genomic_DNA"/>
</dbReference>
<evidence type="ECO:0000313" key="7">
    <source>
        <dbReference type="EMBL" id="KAF4627685.1"/>
    </source>
</evidence>
<keyword evidence="2" id="KW-0813">Transport</keyword>
<organism evidence="7 8">
    <name type="scientific">Cudoniella acicularis</name>
    <dbReference type="NCBI Taxonomy" id="354080"/>
    <lineage>
        <taxon>Eukaryota</taxon>
        <taxon>Fungi</taxon>
        <taxon>Dikarya</taxon>
        <taxon>Ascomycota</taxon>
        <taxon>Pezizomycotina</taxon>
        <taxon>Leotiomycetes</taxon>
        <taxon>Helotiales</taxon>
        <taxon>Tricladiaceae</taxon>
        <taxon>Cudoniella</taxon>
    </lineage>
</organism>
<comment type="subcellular location">
    <subcellularLocation>
        <location evidence="1">Membrane</location>
        <topology evidence="1">Multi-pass membrane protein</topology>
    </subcellularLocation>
</comment>
<sequence>MAATTTQHPAAEYEDDGPAPGSSANVAPIRSYKTAWMYLFDWYPSHYSPLEIRMLRKLDAVLLTFGSLAYTSNVNNAYVSGMKEDLGLTQNQYSLFGTFYDIGYLICQIPSMLLLSRPALARYYIPTMEMGWAILTFAQCRLSSATTIYVTRFVLGVLETPVSSGMFFVLSSWYRPNELFKRSGIWWISNNKLLLSQFVVHECSIPFSSIIYHLITTPTPTTSAP</sequence>
<keyword evidence="3" id="KW-0812">Transmembrane</keyword>
<dbReference type="AlphaFoldDB" id="A0A8H4RF13"/>
<dbReference type="PANTHER" id="PTHR43791:SF28">
    <property type="entry name" value="MAJOR FACILITATOR SUPERFAMILY (MFS) PROFILE DOMAIN-CONTAINING PROTEIN"/>
    <property type="match status" value="1"/>
</dbReference>
<dbReference type="PANTHER" id="PTHR43791">
    <property type="entry name" value="PERMEASE-RELATED"/>
    <property type="match status" value="1"/>
</dbReference>
<dbReference type="SUPFAM" id="SSF103473">
    <property type="entry name" value="MFS general substrate transporter"/>
    <property type="match status" value="1"/>
</dbReference>
<protein>
    <recommendedName>
        <fullName evidence="9">Major facilitator superfamily (MFS) profile domain-containing protein</fullName>
    </recommendedName>
</protein>
<evidence type="ECO:0000256" key="6">
    <source>
        <dbReference type="SAM" id="MobiDB-lite"/>
    </source>
</evidence>
<keyword evidence="4" id="KW-1133">Transmembrane helix</keyword>
<dbReference type="Pfam" id="PF07690">
    <property type="entry name" value="MFS_1"/>
    <property type="match status" value="1"/>
</dbReference>
<comment type="caution">
    <text evidence="7">The sequence shown here is derived from an EMBL/GenBank/DDBJ whole genome shotgun (WGS) entry which is preliminary data.</text>
</comment>
<proteinExistence type="predicted"/>
<dbReference type="GO" id="GO:0022857">
    <property type="term" value="F:transmembrane transporter activity"/>
    <property type="evidence" value="ECO:0007669"/>
    <property type="project" value="InterPro"/>
</dbReference>
<dbReference type="OrthoDB" id="6132182at2759"/>
<name>A0A8H4RF13_9HELO</name>
<accession>A0A8H4RF13</accession>